<keyword evidence="2" id="KW-1185">Reference proteome</keyword>
<dbReference type="RefSeq" id="WP_144071154.1">
    <property type="nucleotide sequence ID" value="NZ_VJZR01000003.1"/>
</dbReference>
<dbReference type="Proteomes" id="UP000318585">
    <property type="component" value="Unassembled WGS sequence"/>
</dbReference>
<dbReference type="SUPFAM" id="SSF48208">
    <property type="entry name" value="Six-hairpin glycosidases"/>
    <property type="match status" value="1"/>
</dbReference>
<reference evidence="1 2" key="1">
    <citation type="submission" date="2019-07" db="EMBL/GenBank/DDBJ databases">
        <title>Novel species of Flavobacterium.</title>
        <authorList>
            <person name="Liu Q."/>
            <person name="Xin Y.-H."/>
        </authorList>
    </citation>
    <scope>NUCLEOTIDE SEQUENCE [LARGE SCALE GENOMIC DNA]</scope>
    <source>
        <strain evidence="1 2">LB3P56</strain>
    </source>
</reference>
<evidence type="ECO:0000313" key="1">
    <source>
        <dbReference type="EMBL" id="TRX22259.1"/>
    </source>
</evidence>
<comment type="caution">
    <text evidence="1">The sequence shown here is derived from an EMBL/GenBank/DDBJ whole genome shotgun (WGS) entry which is preliminary data.</text>
</comment>
<dbReference type="OrthoDB" id="9765330at2"/>
<keyword evidence="1" id="KW-0808">Transferase</keyword>
<proteinExistence type="predicted"/>
<organism evidence="1 2">
    <name type="scientific">Flavobacterium franklandianum</name>
    <dbReference type="NCBI Taxonomy" id="2594430"/>
    <lineage>
        <taxon>Bacteria</taxon>
        <taxon>Pseudomonadati</taxon>
        <taxon>Bacteroidota</taxon>
        <taxon>Flavobacteriia</taxon>
        <taxon>Flavobacteriales</taxon>
        <taxon>Flavobacteriaceae</taxon>
        <taxon>Flavobacterium</taxon>
    </lineage>
</organism>
<accession>A0A553CP54</accession>
<gene>
    <name evidence="1" type="ORF">FNW17_06215</name>
</gene>
<evidence type="ECO:0000313" key="2">
    <source>
        <dbReference type="Proteomes" id="UP000318585"/>
    </source>
</evidence>
<dbReference type="InterPro" id="IPR008928">
    <property type="entry name" value="6-hairpin_glycosidase_sf"/>
</dbReference>
<dbReference type="AlphaFoldDB" id="A0A553CP54"/>
<protein>
    <submittedName>
        <fullName evidence="1">Sugar phosphotransferase</fullName>
    </submittedName>
</protein>
<dbReference type="EMBL" id="VJZR01000003">
    <property type="protein sequence ID" value="TRX22259.1"/>
    <property type="molecule type" value="Genomic_DNA"/>
</dbReference>
<name>A0A553CP54_9FLAO</name>
<sequence length="263" mass="29436">MAGRIQSSIQKIVSNIKRDFGNLPKDTKIVNGLTVPKWLPANSGTDQAAVMMLGLYNVYQQNQDAKVLAIIEKLAEGILLMQQGNETSFPYGAFLSYENTWHAYGSDQAYALLKVGKALNKQNWITAAQKEVDHFYPYLIKEGFLESFEIQQTGSIISVIKKSSFAQISYGIRPMIWATIELYKITNNTKYLTQAAVILTWYLGNNPAKQKIYDKSTGVCFDGISSSTNVNKNSGAESTIEALWAFQLAEKYPDVLVEVKKYN</sequence>
<dbReference type="GO" id="GO:0005975">
    <property type="term" value="P:carbohydrate metabolic process"/>
    <property type="evidence" value="ECO:0007669"/>
    <property type="project" value="InterPro"/>
</dbReference>
<dbReference type="Gene3D" id="1.50.10.20">
    <property type="match status" value="1"/>
</dbReference>
<dbReference type="GO" id="GO:0016740">
    <property type="term" value="F:transferase activity"/>
    <property type="evidence" value="ECO:0007669"/>
    <property type="project" value="UniProtKB-KW"/>
</dbReference>